<sequence length="110" mass="12367">MHALPYHDTVGTGPAAYGWPTVAFPTPQPLTVQYPYPHQRGWCKQEQDAGVPSHTRNRQHPTFSNPRAFNNNLGRTRAVDARSGAPMEQSRGVQSATERIRAADEQRTWE</sequence>
<evidence type="ECO:0000256" key="1">
    <source>
        <dbReference type="SAM" id="MobiDB-lite"/>
    </source>
</evidence>
<dbReference type="EMBL" id="JADCNM010000005">
    <property type="protein sequence ID" value="KAG0483362.1"/>
    <property type="molecule type" value="Genomic_DNA"/>
</dbReference>
<comment type="caution">
    <text evidence="2">The sequence shown here is derived from an EMBL/GenBank/DDBJ whole genome shotgun (WGS) entry which is preliminary data.</text>
</comment>
<feature type="compositionally biased region" description="Polar residues" evidence="1">
    <location>
        <begin position="60"/>
        <end position="74"/>
    </location>
</feature>
<feature type="compositionally biased region" description="Basic and acidic residues" evidence="1">
    <location>
        <begin position="98"/>
        <end position="110"/>
    </location>
</feature>
<accession>A0A835RBI8</accession>
<evidence type="ECO:0000313" key="2">
    <source>
        <dbReference type="EMBL" id="KAG0483362.1"/>
    </source>
</evidence>
<dbReference type="AlphaFoldDB" id="A0A835RBI8"/>
<proteinExistence type="predicted"/>
<gene>
    <name evidence="2" type="ORF">HPP92_011446</name>
</gene>
<feature type="region of interest" description="Disordered" evidence="1">
    <location>
        <begin position="44"/>
        <end position="110"/>
    </location>
</feature>
<evidence type="ECO:0000313" key="3">
    <source>
        <dbReference type="Proteomes" id="UP000639772"/>
    </source>
</evidence>
<protein>
    <submittedName>
        <fullName evidence="2">Uncharacterized protein</fullName>
    </submittedName>
</protein>
<name>A0A835RBI8_VANPL</name>
<organism evidence="2 3">
    <name type="scientific">Vanilla planifolia</name>
    <name type="common">Vanilla</name>
    <dbReference type="NCBI Taxonomy" id="51239"/>
    <lineage>
        <taxon>Eukaryota</taxon>
        <taxon>Viridiplantae</taxon>
        <taxon>Streptophyta</taxon>
        <taxon>Embryophyta</taxon>
        <taxon>Tracheophyta</taxon>
        <taxon>Spermatophyta</taxon>
        <taxon>Magnoliopsida</taxon>
        <taxon>Liliopsida</taxon>
        <taxon>Asparagales</taxon>
        <taxon>Orchidaceae</taxon>
        <taxon>Vanilloideae</taxon>
        <taxon>Vanilleae</taxon>
        <taxon>Vanilla</taxon>
    </lineage>
</organism>
<dbReference type="Proteomes" id="UP000639772">
    <property type="component" value="Unassembled WGS sequence"/>
</dbReference>
<reference evidence="2 3" key="1">
    <citation type="journal article" date="2020" name="Nat. Food">
        <title>A phased Vanilla planifolia genome enables genetic improvement of flavour and production.</title>
        <authorList>
            <person name="Hasing T."/>
            <person name="Tang H."/>
            <person name="Brym M."/>
            <person name="Khazi F."/>
            <person name="Huang T."/>
            <person name="Chambers A.H."/>
        </authorList>
    </citation>
    <scope>NUCLEOTIDE SEQUENCE [LARGE SCALE GENOMIC DNA]</scope>
    <source>
        <tissue evidence="2">Leaf</tissue>
    </source>
</reference>